<dbReference type="SUPFAM" id="SSF47050">
    <property type="entry name" value="VHP, Villin headpiece domain"/>
    <property type="match status" value="1"/>
</dbReference>
<evidence type="ECO:0000259" key="2">
    <source>
        <dbReference type="PROSITE" id="PS51089"/>
    </source>
</evidence>
<feature type="compositionally biased region" description="Basic and acidic residues" evidence="1">
    <location>
        <begin position="1"/>
        <end position="15"/>
    </location>
</feature>
<organism evidence="3 4">
    <name type="scientific">Hibiscus sabdariffa</name>
    <name type="common">roselle</name>
    <dbReference type="NCBI Taxonomy" id="183260"/>
    <lineage>
        <taxon>Eukaryota</taxon>
        <taxon>Viridiplantae</taxon>
        <taxon>Streptophyta</taxon>
        <taxon>Embryophyta</taxon>
        <taxon>Tracheophyta</taxon>
        <taxon>Spermatophyta</taxon>
        <taxon>Magnoliopsida</taxon>
        <taxon>eudicotyledons</taxon>
        <taxon>Gunneridae</taxon>
        <taxon>Pentapetalae</taxon>
        <taxon>rosids</taxon>
        <taxon>malvids</taxon>
        <taxon>Malvales</taxon>
        <taxon>Malvaceae</taxon>
        <taxon>Malvoideae</taxon>
        <taxon>Hibiscus</taxon>
    </lineage>
</organism>
<feature type="compositionally biased region" description="Acidic residues" evidence="1">
    <location>
        <begin position="16"/>
        <end position="26"/>
    </location>
</feature>
<comment type="caution">
    <text evidence="3">The sequence shown here is derived from an EMBL/GenBank/DDBJ whole genome shotgun (WGS) entry which is preliminary data.</text>
</comment>
<dbReference type="InterPro" id="IPR051618">
    <property type="entry name" value="Actin-binding_LIM"/>
</dbReference>
<dbReference type="PANTHER" id="PTHR24213">
    <property type="entry name" value="ACTIN-BINDING LIM PROTEIN"/>
    <property type="match status" value="1"/>
</dbReference>
<gene>
    <name evidence="3" type="ORF">V6N11_074273</name>
</gene>
<evidence type="ECO:0000256" key="1">
    <source>
        <dbReference type="SAM" id="MobiDB-lite"/>
    </source>
</evidence>
<dbReference type="SMART" id="SM00153">
    <property type="entry name" value="VHP"/>
    <property type="match status" value="1"/>
</dbReference>
<dbReference type="Gene3D" id="1.10.950.10">
    <property type="entry name" value="Villin headpiece domain"/>
    <property type="match status" value="1"/>
</dbReference>
<protein>
    <recommendedName>
        <fullName evidence="2">HP domain-containing protein</fullName>
    </recommendedName>
</protein>
<dbReference type="Pfam" id="PF02209">
    <property type="entry name" value="VHP"/>
    <property type="match status" value="1"/>
</dbReference>
<feature type="non-terminal residue" evidence="3">
    <location>
        <position position="1"/>
    </location>
</feature>
<name>A0ABR1Z8Q0_9ROSI</name>
<dbReference type="InterPro" id="IPR003128">
    <property type="entry name" value="Villin_headpiece"/>
</dbReference>
<feature type="domain" description="HP" evidence="2">
    <location>
        <begin position="31"/>
        <end position="96"/>
    </location>
</feature>
<evidence type="ECO:0000313" key="3">
    <source>
        <dbReference type="EMBL" id="KAK8476300.1"/>
    </source>
</evidence>
<feature type="compositionally biased region" description="Polar residues" evidence="1">
    <location>
        <begin position="27"/>
        <end position="41"/>
    </location>
</feature>
<dbReference type="Proteomes" id="UP001396334">
    <property type="component" value="Unassembled WGS sequence"/>
</dbReference>
<evidence type="ECO:0000313" key="4">
    <source>
        <dbReference type="Proteomes" id="UP001396334"/>
    </source>
</evidence>
<dbReference type="InterPro" id="IPR036886">
    <property type="entry name" value="Villin_headpiece_dom_sf"/>
</dbReference>
<dbReference type="PANTHER" id="PTHR24213:SF9">
    <property type="entry name" value="UNCOORDINATED 115A, ISOFORM B-RELATED"/>
    <property type="match status" value="1"/>
</dbReference>
<dbReference type="PROSITE" id="PS51089">
    <property type="entry name" value="HP"/>
    <property type="match status" value="1"/>
</dbReference>
<reference evidence="3 4" key="1">
    <citation type="journal article" date="2024" name="G3 (Bethesda)">
        <title>Genome assembly of Hibiscus sabdariffa L. provides insights into metabolisms of medicinal natural products.</title>
        <authorList>
            <person name="Kim T."/>
        </authorList>
    </citation>
    <scope>NUCLEOTIDE SEQUENCE [LARGE SCALE GENOMIC DNA]</scope>
    <source>
        <strain evidence="3">TK-2024</strain>
        <tissue evidence="3">Old leaves</tissue>
    </source>
</reference>
<accession>A0ABR1Z8Q0</accession>
<sequence length="96" mass="10956">NCSADAKGELDHSEETGENNADDQETGDGNVSQNCTYSYDQLKSKSENPATGIDLKRRETYLSEEEFETVFGMTKEAFYKMPKWKQDGKKREVDLF</sequence>
<proteinExistence type="predicted"/>
<feature type="region of interest" description="Disordered" evidence="1">
    <location>
        <begin position="1"/>
        <end position="51"/>
    </location>
</feature>
<keyword evidence="4" id="KW-1185">Reference proteome</keyword>
<dbReference type="EMBL" id="JBBPBN010002318">
    <property type="protein sequence ID" value="KAK8476300.1"/>
    <property type="molecule type" value="Genomic_DNA"/>
</dbReference>